<dbReference type="InterPro" id="IPR018358">
    <property type="entry name" value="Disintegrin_CS"/>
</dbReference>
<dbReference type="CDD" id="cd04269">
    <property type="entry name" value="ZnMc_adamalysin_II_like"/>
    <property type="match status" value="1"/>
</dbReference>
<feature type="binding site" evidence="8">
    <location>
        <position position="342"/>
    </location>
    <ligand>
        <name>Zn(2+)</name>
        <dbReference type="ChEBI" id="CHEBI:29105"/>
        <note>catalytic</note>
    </ligand>
</feature>
<dbReference type="GO" id="GO:0046872">
    <property type="term" value="F:metal ion binding"/>
    <property type="evidence" value="ECO:0007669"/>
    <property type="project" value="UniProtKB-KW"/>
</dbReference>
<comment type="subcellular location">
    <subcellularLocation>
        <location evidence="1">Membrane</location>
        <topology evidence="1">Single-pass type I membrane protein</topology>
    </subcellularLocation>
</comment>
<feature type="binding site" evidence="8">
    <location>
        <position position="352"/>
    </location>
    <ligand>
        <name>Zn(2+)</name>
        <dbReference type="ChEBI" id="CHEBI:29105"/>
        <note>catalytic</note>
    </ligand>
</feature>
<feature type="binding site" evidence="8">
    <location>
        <position position="346"/>
    </location>
    <ligand>
        <name>Zn(2+)</name>
        <dbReference type="ChEBI" id="CHEBI:29105"/>
        <note>catalytic</note>
    </ligand>
</feature>
<dbReference type="GO" id="GO:0005886">
    <property type="term" value="C:plasma membrane"/>
    <property type="evidence" value="ECO:0000318"/>
    <property type="project" value="GO_Central"/>
</dbReference>
<keyword evidence="8" id="KW-0479">Metal-binding</keyword>
<evidence type="ECO:0000259" key="13">
    <source>
        <dbReference type="PROSITE" id="PS50215"/>
    </source>
</evidence>
<dbReference type="Pfam" id="PF08516">
    <property type="entry name" value="ADAM_CR"/>
    <property type="match status" value="1"/>
</dbReference>
<evidence type="ECO:0000313" key="14">
    <source>
        <dbReference type="Ensembl" id="ENSOANP00000050017.1"/>
    </source>
</evidence>
<dbReference type="PANTHER" id="PTHR11905:SF232">
    <property type="entry name" value="DISINTEGRIN AND METALLOPROTEINASE DOMAIN-CONTAINING PROTEIN 20"/>
    <property type="match status" value="1"/>
</dbReference>
<dbReference type="Pfam" id="PF01421">
    <property type="entry name" value="Reprolysin"/>
    <property type="match status" value="1"/>
</dbReference>
<dbReference type="SMART" id="SM00050">
    <property type="entry name" value="DISIN"/>
    <property type="match status" value="1"/>
</dbReference>
<dbReference type="SMART" id="SM00608">
    <property type="entry name" value="ACR"/>
    <property type="match status" value="1"/>
</dbReference>
<protein>
    <recommendedName>
        <fullName evidence="16">ADAM metallopeptidase domain 20</fullName>
    </recommendedName>
</protein>
<dbReference type="Gene3D" id="4.10.70.10">
    <property type="entry name" value="Disintegrin domain"/>
    <property type="match status" value="1"/>
</dbReference>
<dbReference type="OMA" id="WWTHSWF"/>
<keyword evidence="3 10" id="KW-1133">Transmembrane helix</keyword>
<feature type="disulfide bond" evidence="8">
    <location>
        <begin position="359"/>
        <end position="364"/>
    </location>
</feature>
<dbReference type="InterPro" id="IPR024079">
    <property type="entry name" value="MetalloPept_cat_dom_sf"/>
</dbReference>
<reference evidence="14" key="3">
    <citation type="submission" date="2025-09" db="UniProtKB">
        <authorList>
            <consortium name="Ensembl"/>
        </authorList>
    </citation>
    <scope>IDENTIFICATION</scope>
    <source>
        <strain evidence="14">Glennie</strain>
    </source>
</reference>
<dbReference type="PROSITE" id="PS01186">
    <property type="entry name" value="EGF_2"/>
    <property type="match status" value="1"/>
</dbReference>
<evidence type="ECO:0000256" key="10">
    <source>
        <dbReference type="SAM" id="Phobius"/>
    </source>
</evidence>
<feature type="compositionally biased region" description="Basic and acidic residues" evidence="9">
    <location>
        <begin position="181"/>
        <end position="193"/>
    </location>
</feature>
<evidence type="ECO:0000256" key="8">
    <source>
        <dbReference type="PROSITE-ProRule" id="PRU00276"/>
    </source>
</evidence>
<dbReference type="FunCoup" id="A0A6I8P794">
    <property type="interactions" value="86"/>
</dbReference>
<keyword evidence="2 10" id="KW-0812">Transmembrane</keyword>
<dbReference type="PROSITE" id="PS50215">
    <property type="entry name" value="ADAM_MEPRO"/>
    <property type="match status" value="1"/>
</dbReference>
<dbReference type="AlphaFoldDB" id="A0A6I8P794"/>
<dbReference type="PROSITE" id="PS00427">
    <property type="entry name" value="DISINTEGRIN_1"/>
    <property type="match status" value="1"/>
</dbReference>
<dbReference type="GO" id="GO:0009897">
    <property type="term" value="C:external side of plasma membrane"/>
    <property type="evidence" value="ECO:0000318"/>
    <property type="project" value="GO_Central"/>
</dbReference>
<evidence type="ECO:0000256" key="9">
    <source>
        <dbReference type="SAM" id="MobiDB-lite"/>
    </source>
</evidence>
<reference evidence="14 15" key="1">
    <citation type="journal article" date="2008" name="Nature">
        <title>Genome analysis of the platypus reveals unique signatures of evolution.</title>
        <authorList>
            <person name="Warren W.C."/>
            <person name="Hillier L.W."/>
            <person name="Marshall Graves J.A."/>
            <person name="Birney E."/>
            <person name="Ponting C.P."/>
            <person name="Grutzner F."/>
            <person name="Belov K."/>
            <person name="Miller W."/>
            <person name="Clarke L."/>
            <person name="Chinwalla A.T."/>
            <person name="Yang S.P."/>
            <person name="Heger A."/>
            <person name="Locke D.P."/>
            <person name="Miethke P."/>
            <person name="Waters P.D."/>
            <person name="Veyrunes F."/>
            <person name="Fulton L."/>
            <person name="Fulton B."/>
            <person name="Graves T."/>
            <person name="Wallis J."/>
            <person name="Puente X.S."/>
            <person name="Lopez-Otin C."/>
            <person name="Ordonez G.R."/>
            <person name="Eichler E.E."/>
            <person name="Chen L."/>
            <person name="Cheng Z."/>
            <person name="Deakin J.E."/>
            <person name="Alsop A."/>
            <person name="Thompson K."/>
            <person name="Kirby P."/>
            <person name="Papenfuss A.T."/>
            <person name="Wakefield M.J."/>
            <person name="Olender T."/>
            <person name="Lancet D."/>
            <person name="Huttley G.A."/>
            <person name="Smit A.F."/>
            <person name="Pask A."/>
            <person name="Temple-Smith P."/>
            <person name="Batzer M.A."/>
            <person name="Walker J.A."/>
            <person name="Konkel M.K."/>
            <person name="Harris R.S."/>
            <person name="Whittington C.M."/>
            <person name="Wong E.S."/>
            <person name="Gemmell N.J."/>
            <person name="Buschiazzo E."/>
            <person name="Vargas Jentzsch I.M."/>
            <person name="Merkel A."/>
            <person name="Schmitz J."/>
            <person name="Zemann A."/>
            <person name="Churakov G."/>
            <person name="Kriegs J.O."/>
            <person name="Brosius J."/>
            <person name="Murchison E.P."/>
            <person name="Sachidanandam R."/>
            <person name="Smith C."/>
            <person name="Hannon G.J."/>
            <person name="Tsend-Ayush E."/>
            <person name="McMillan D."/>
            <person name="Attenborough R."/>
            <person name="Rens W."/>
            <person name="Ferguson-Smith M."/>
            <person name="Lefevre C.M."/>
            <person name="Sharp J.A."/>
            <person name="Nicholas K.R."/>
            <person name="Ray D.A."/>
            <person name="Kube M."/>
            <person name="Reinhardt R."/>
            <person name="Pringle T.H."/>
            <person name="Taylor J."/>
            <person name="Jones R.C."/>
            <person name="Nixon B."/>
            <person name="Dacheux J.L."/>
            <person name="Niwa H."/>
            <person name="Sekita Y."/>
            <person name="Huang X."/>
            <person name="Stark A."/>
            <person name="Kheradpour P."/>
            <person name="Kellis M."/>
            <person name="Flicek P."/>
            <person name="Chen Y."/>
            <person name="Webber C."/>
            <person name="Hardison R."/>
            <person name="Nelson J."/>
            <person name="Hallsworth-Pepin K."/>
            <person name="Delehaunty K."/>
            <person name="Markovic C."/>
            <person name="Minx P."/>
            <person name="Feng Y."/>
            <person name="Kremitzki C."/>
            <person name="Mitreva M."/>
            <person name="Glasscock J."/>
            <person name="Wylie T."/>
            <person name="Wohldmann P."/>
            <person name="Thiru P."/>
            <person name="Nhan M.N."/>
            <person name="Pohl C.S."/>
            <person name="Smith S.M."/>
            <person name="Hou S."/>
            <person name="Nefedov M."/>
            <person name="de Jong P.J."/>
            <person name="Renfree M.B."/>
            <person name="Mardis E.R."/>
            <person name="Wilson R.K."/>
        </authorList>
    </citation>
    <scope>NUCLEOTIDE SEQUENCE [LARGE SCALE GENOMIC DNA]</scope>
    <source>
        <strain evidence="14 15">Glennie</strain>
    </source>
</reference>
<dbReference type="Pfam" id="PF01562">
    <property type="entry name" value="Pep_M12B_propep"/>
    <property type="match status" value="1"/>
</dbReference>
<keyword evidence="7" id="KW-0245">EGF-like domain</keyword>
<evidence type="ECO:0008006" key="16">
    <source>
        <dbReference type="Google" id="ProtNLM"/>
    </source>
</evidence>
<accession>A0A6I8P794</accession>
<feature type="region of interest" description="Disordered" evidence="9">
    <location>
        <begin position="166"/>
        <end position="199"/>
    </location>
</feature>
<evidence type="ECO:0000256" key="2">
    <source>
        <dbReference type="ARBA" id="ARBA00022692"/>
    </source>
</evidence>
<keyword evidence="15" id="KW-1185">Reference proteome</keyword>
<dbReference type="InterPro" id="IPR001590">
    <property type="entry name" value="Peptidase_M12B"/>
</dbReference>
<dbReference type="InterPro" id="IPR002870">
    <property type="entry name" value="Peptidase_M12B_N"/>
</dbReference>
<feature type="disulfide bond" evidence="7">
    <location>
        <begin position="655"/>
        <end position="664"/>
    </location>
</feature>
<dbReference type="GO" id="GO:0004222">
    <property type="term" value="F:metalloendopeptidase activity"/>
    <property type="evidence" value="ECO:0000318"/>
    <property type="project" value="GO_Central"/>
</dbReference>
<reference evidence="14" key="2">
    <citation type="submission" date="2025-08" db="UniProtKB">
        <authorList>
            <consortium name="Ensembl"/>
        </authorList>
    </citation>
    <scope>IDENTIFICATION</scope>
    <source>
        <strain evidence="14">Glennie</strain>
    </source>
</reference>
<feature type="active site" evidence="8">
    <location>
        <position position="343"/>
    </location>
</feature>
<dbReference type="Proteomes" id="UP000002279">
    <property type="component" value="Chromosome 1"/>
</dbReference>
<dbReference type="InterPro" id="IPR034027">
    <property type="entry name" value="Reprolysin_adamalysin"/>
</dbReference>
<evidence type="ECO:0000256" key="5">
    <source>
        <dbReference type="ARBA" id="ARBA00023157"/>
    </source>
</evidence>
<feature type="transmembrane region" description="Helical" evidence="10">
    <location>
        <begin position="681"/>
        <end position="702"/>
    </location>
</feature>
<feature type="disulfide bond" evidence="6">
    <location>
        <begin position="466"/>
        <end position="486"/>
    </location>
</feature>
<sequence length="744" mass="83060">MGNLDSIYCFVLIRCSSPRFYLLLLFLSVCLPRLDCKPPRAGWRLASSEVVVPRRVIPRGQGAHLPGRLSYHLYLDGQSRLIHLRPKKLLLAPRLPVFTYTDGGALVRDQPFVPDDCYYHGYVEGTPDSLVALSTCSGGLRGMLQVGPLVYEIEPLPASSRFEHVGRGGTPRWRCGLSEDEPPRRADRPEGPRPRSGPADGWWTHSRHVEFAVVVDHLRYRHVERNKSRVLQEVLQVVNMMDSLYRPLGAFIYLTGLEIWTDRNQLDVATGIEQLLLAFAEWKNRYLYGRLPHDVAHLFVKHEYGLFLGKAFVGTVCDRMLSAGIDAFFDDRLMEFSITVAHELGHNFGMLHDLPSCLCPQAKCIMDAFPAPANAFSNCSYARYVDLTSQPQTRCVLHPPDARLVVAPQQCGNGVVEEDEACDCGSAEECQRDPCCGEGCRLRPEAECAYGPCCEDCRVASSGKLCRPPVDACDLPEYCNGTSHWCQEDVYMQDGTPCSETAFCFESFCRDRLHRCRDLFGSEARDAPPSCYRDVNSVGDRFGNCGHSQEAYHRCEEAHVLCGRLQCTDVRRIPPLERHATVVQTAVDGILCFGIDHHTGVERPDVGAVQNGSVCGPGRICFDHRCVSYSVLRYDCREEKCNFNGICNNRGHCHCLYGWSPPFCIEKGYGGSVDSGPSPKVFSFTDTLIVLGVILLCLLLLLSHFTSLHLSDPDLLGKTGVETMSLMRDGDGVQPFIHSFNPIY</sequence>
<dbReference type="InterPro" id="IPR001762">
    <property type="entry name" value="Disintegrin_dom"/>
</dbReference>
<organism evidence="14 15">
    <name type="scientific">Ornithorhynchus anatinus</name>
    <name type="common">Duckbill platypus</name>
    <dbReference type="NCBI Taxonomy" id="9258"/>
    <lineage>
        <taxon>Eukaryota</taxon>
        <taxon>Metazoa</taxon>
        <taxon>Chordata</taxon>
        <taxon>Craniata</taxon>
        <taxon>Vertebrata</taxon>
        <taxon>Euteleostomi</taxon>
        <taxon>Mammalia</taxon>
        <taxon>Monotremata</taxon>
        <taxon>Ornithorhynchidae</taxon>
        <taxon>Ornithorhynchus</taxon>
    </lineage>
</organism>
<keyword evidence="5 7" id="KW-1015">Disulfide bond</keyword>
<dbReference type="GO" id="GO:0008584">
    <property type="term" value="P:male gonad development"/>
    <property type="evidence" value="ECO:0000318"/>
    <property type="project" value="GO_Central"/>
</dbReference>
<evidence type="ECO:0000256" key="6">
    <source>
        <dbReference type="PROSITE-ProRule" id="PRU00068"/>
    </source>
</evidence>
<dbReference type="SUPFAM" id="SSF55486">
    <property type="entry name" value="Metalloproteases ('zincins'), catalytic domain"/>
    <property type="match status" value="1"/>
</dbReference>
<name>A0A6I8P794_ORNAN</name>
<keyword evidence="8" id="KW-0862">Zinc</keyword>
<dbReference type="InterPro" id="IPR006586">
    <property type="entry name" value="ADAM_Cys-rich"/>
</dbReference>
<dbReference type="GeneTree" id="ENSGT00940000161067"/>
<evidence type="ECO:0000259" key="11">
    <source>
        <dbReference type="PROSITE" id="PS50026"/>
    </source>
</evidence>
<dbReference type="Bgee" id="ENSOANG00000038251">
    <property type="expression patterns" value="Expressed in testis and 6 other cell types or tissues"/>
</dbReference>
<evidence type="ECO:0000256" key="3">
    <source>
        <dbReference type="ARBA" id="ARBA00022989"/>
    </source>
</evidence>
<evidence type="ECO:0000256" key="7">
    <source>
        <dbReference type="PROSITE-ProRule" id="PRU00076"/>
    </source>
</evidence>
<evidence type="ECO:0000313" key="15">
    <source>
        <dbReference type="Proteomes" id="UP000002279"/>
    </source>
</evidence>
<dbReference type="PANTHER" id="PTHR11905">
    <property type="entry name" value="ADAM A DISINTEGRIN AND METALLOPROTEASE DOMAIN"/>
    <property type="match status" value="1"/>
</dbReference>
<dbReference type="FunFam" id="3.40.390.10:FF:000002">
    <property type="entry name" value="Disintegrin and metalloproteinase domain-containing protein 22"/>
    <property type="match status" value="1"/>
</dbReference>
<dbReference type="Ensembl" id="ENSOANT00000049148.1">
    <property type="protein sequence ID" value="ENSOANP00000050017.1"/>
    <property type="gene ID" value="ENSOANG00000038251.1"/>
</dbReference>
<dbReference type="GO" id="GO:1990913">
    <property type="term" value="C:sperm head plasma membrane"/>
    <property type="evidence" value="ECO:0000318"/>
    <property type="project" value="GO_Central"/>
</dbReference>
<dbReference type="Pfam" id="PF00200">
    <property type="entry name" value="Disintegrin"/>
    <property type="match status" value="1"/>
</dbReference>
<dbReference type="InterPro" id="IPR036436">
    <property type="entry name" value="Disintegrin_dom_sf"/>
</dbReference>
<feature type="domain" description="Disintegrin" evidence="12">
    <location>
        <begin position="408"/>
        <end position="494"/>
    </location>
</feature>
<dbReference type="PROSITE" id="PS50026">
    <property type="entry name" value="EGF_3"/>
    <property type="match status" value="1"/>
</dbReference>
<evidence type="ECO:0000256" key="4">
    <source>
        <dbReference type="ARBA" id="ARBA00023136"/>
    </source>
</evidence>
<dbReference type="GO" id="GO:0006508">
    <property type="term" value="P:proteolysis"/>
    <property type="evidence" value="ECO:0000318"/>
    <property type="project" value="GO_Central"/>
</dbReference>
<keyword evidence="4 10" id="KW-0472">Membrane</keyword>
<proteinExistence type="predicted"/>
<dbReference type="InterPro" id="IPR000742">
    <property type="entry name" value="EGF"/>
</dbReference>
<dbReference type="Gene3D" id="3.40.390.10">
    <property type="entry name" value="Collagenase (Catalytic Domain)"/>
    <property type="match status" value="1"/>
</dbReference>
<evidence type="ECO:0000259" key="12">
    <source>
        <dbReference type="PROSITE" id="PS50214"/>
    </source>
</evidence>
<dbReference type="InParanoid" id="A0A6I8P794"/>
<evidence type="ECO:0000256" key="1">
    <source>
        <dbReference type="ARBA" id="ARBA00004479"/>
    </source>
</evidence>
<dbReference type="PROSITE" id="PS50214">
    <property type="entry name" value="DISINTEGRIN_2"/>
    <property type="match status" value="1"/>
</dbReference>
<feature type="domain" description="EGF-like" evidence="11">
    <location>
        <begin position="632"/>
        <end position="665"/>
    </location>
</feature>
<feature type="domain" description="Peptidase M12B" evidence="13">
    <location>
        <begin position="207"/>
        <end position="400"/>
    </location>
</feature>
<dbReference type="FunFam" id="4.10.70.10:FF:000001">
    <property type="entry name" value="Disintegrin and metalloproteinase domain-containing protein 22"/>
    <property type="match status" value="1"/>
</dbReference>
<comment type="caution">
    <text evidence="7">Lacks conserved residue(s) required for the propagation of feature annotation.</text>
</comment>
<dbReference type="SUPFAM" id="SSF57552">
    <property type="entry name" value="Blood coagulation inhibitor (disintegrin)"/>
    <property type="match status" value="1"/>
</dbReference>